<comment type="similarity">
    <text evidence="2">Belongs to the GILT family.</text>
</comment>
<keyword evidence="8" id="KW-1185">Reference proteome</keyword>
<accession>C5K4L1</accession>
<dbReference type="RefSeq" id="XP_002788782.1">
    <property type="nucleotide sequence ID" value="XM_002788736.1"/>
</dbReference>
<reference evidence="7 8" key="1">
    <citation type="submission" date="2008-07" db="EMBL/GenBank/DDBJ databases">
        <authorList>
            <person name="El-Sayed N."/>
            <person name="Caler E."/>
            <person name="Inman J."/>
            <person name="Amedeo P."/>
            <person name="Hass B."/>
            <person name="Wortman J."/>
        </authorList>
    </citation>
    <scope>NUCLEOTIDE SEQUENCE [LARGE SCALE GENOMIC DNA]</scope>
    <source>
        <strain evidence="8">ATCC 50983 / TXsc</strain>
    </source>
</reference>
<name>C5K4L1_PERM5</name>
<evidence type="ECO:0000256" key="5">
    <source>
        <dbReference type="ARBA" id="ARBA00023180"/>
    </source>
</evidence>
<comment type="subcellular location">
    <subcellularLocation>
        <location evidence="1">Secreted</location>
    </subcellularLocation>
</comment>
<evidence type="ECO:0000313" key="7">
    <source>
        <dbReference type="EMBL" id="EER20578.1"/>
    </source>
</evidence>
<keyword evidence="4 6" id="KW-0732">Signal</keyword>
<dbReference type="PANTHER" id="PTHR13234:SF8">
    <property type="entry name" value="GAMMA-INTERFERON-INDUCIBLE LYSOSOMAL THIOL REDUCTASE"/>
    <property type="match status" value="1"/>
</dbReference>
<sequence length="209" mass="22829">MAVLLGTSVFVLLLAGCTSIDHSKVKVSVYYETYCRASVGFIVGELKSVMDEESMTKNMDLSLVPFGNAGYDPRTKKYTCQHGPQECEINLVQGCIIKKGGGDQLQTFNAVYLEEEAILKHNTSDWIIESISGLPSRAEVLACIGSPESLGIVAEFAKETEDLQPPHRYTPWVTIDGTPLKGDFKSALCASLVKRLPFHGSMSFSLVTN</sequence>
<protein>
    <submittedName>
        <fullName evidence="7">Gamma-interferon-inducible lysosomal thiol reductase, putative</fullName>
    </submittedName>
</protein>
<dbReference type="Pfam" id="PF03227">
    <property type="entry name" value="GILT"/>
    <property type="match status" value="1"/>
</dbReference>
<keyword evidence="3" id="KW-0964">Secreted</keyword>
<evidence type="ECO:0000256" key="1">
    <source>
        <dbReference type="ARBA" id="ARBA00004613"/>
    </source>
</evidence>
<dbReference type="OMA" id="FCAKYKE"/>
<evidence type="ECO:0000256" key="6">
    <source>
        <dbReference type="SAM" id="SignalP"/>
    </source>
</evidence>
<dbReference type="PANTHER" id="PTHR13234">
    <property type="entry name" value="GAMMA-INTERFERON INDUCIBLE LYSOSOMAL THIOL REDUCTASE GILT"/>
    <property type="match status" value="1"/>
</dbReference>
<dbReference type="GO" id="GO:0016671">
    <property type="term" value="F:oxidoreductase activity, acting on a sulfur group of donors, disulfide as acceptor"/>
    <property type="evidence" value="ECO:0007669"/>
    <property type="project" value="InterPro"/>
</dbReference>
<evidence type="ECO:0000313" key="8">
    <source>
        <dbReference type="Proteomes" id="UP000007800"/>
    </source>
</evidence>
<dbReference type="InterPro" id="IPR004911">
    <property type="entry name" value="Interferon-induced_GILT"/>
</dbReference>
<dbReference type="GO" id="GO:0005576">
    <property type="term" value="C:extracellular region"/>
    <property type="evidence" value="ECO:0007669"/>
    <property type="project" value="UniProtKB-SubCell"/>
</dbReference>
<evidence type="ECO:0000256" key="4">
    <source>
        <dbReference type="ARBA" id="ARBA00022729"/>
    </source>
</evidence>
<dbReference type="Proteomes" id="UP000007800">
    <property type="component" value="Unassembled WGS sequence"/>
</dbReference>
<dbReference type="GeneID" id="9054146"/>
<feature type="chain" id="PRO_5002952555" evidence="6">
    <location>
        <begin position="20"/>
        <end position="209"/>
    </location>
</feature>
<evidence type="ECO:0000256" key="2">
    <source>
        <dbReference type="ARBA" id="ARBA00005679"/>
    </source>
</evidence>
<keyword evidence="5" id="KW-0325">Glycoprotein</keyword>
<dbReference type="AlphaFoldDB" id="C5K4L1"/>
<gene>
    <name evidence="7" type="ORF">Pmar_PMAR001559</name>
</gene>
<feature type="signal peptide" evidence="6">
    <location>
        <begin position="1"/>
        <end position="19"/>
    </location>
</feature>
<evidence type="ECO:0000256" key="3">
    <source>
        <dbReference type="ARBA" id="ARBA00022525"/>
    </source>
</evidence>
<organism evidence="8">
    <name type="scientific">Perkinsus marinus (strain ATCC 50983 / TXsc)</name>
    <dbReference type="NCBI Taxonomy" id="423536"/>
    <lineage>
        <taxon>Eukaryota</taxon>
        <taxon>Sar</taxon>
        <taxon>Alveolata</taxon>
        <taxon>Perkinsozoa</taxon>
        <taxon>Perkinsea</taxon>
        <taxon>Perkinsida</taxon>
        <taxon>Perkinsidae</taxon>
        <taxon>Perkinsus</taxon>
    </lineage>
</organism>
<proteinExistence type="inferred from homology"/>
<dbReference type="OrthoDB" id="958254at2759"/>
<dbReference type="EMBL" id="GG670550">
    <property type="protein sequence ID" value="EER20578.1"/>
    <property type="molecule type" value="Genomic_DNA"/>
</dbReference>
<dbReference type="InParanoid" id="C5K4L1"/>